<dbReference type="EMBL" id="QTZN02000004">
    <property type="protein sequence ID" value="MVB06015.1"/>
    <property type="molecule type" value="Genomic_DNA"/>
</dbReference>
<evidence type="ECO:0000313" key="3">
    <source>
        <dbReference type="EMBL" id="MVB06015.1"/>
    </source>
</evidence>
<dbReference type="Gene3D" id="3.40.50.10400">
    <property type="entry name" value="Hypothetical protein PA1492"/>
    <property type="match status" value="1"/>
</dbReference>
<keyword evidence="4" id="KW-1185">Reference proteome</keyword>
<reference evidence="2 5" key="2">
    <citation type="submission" date="2019-12" db="EMBL/GenBank/DDBJ databases">
        <title>Draft genome sequence of Labilibaculum sp. strain 44 isolated from deep waters of Black Sea.</title>
        <authorList>
            <person name="Yadav S."/>
            <person name="Villanueva L."/>
        </authorList>
    </citation>
    <scope>NUCLEOTIDE SEQUENCE [LARGE SCALE GENOMIC DNA]</scope>
    <source>
        <strain evidence="2 5">44</strain>
    </source>
</reference>
<proteinExistence type="predicted"/>
<organism evidence="2 5">
    <name type="scientific">Labilibaculum euxinus</name>
    <dbReference type="NCBI Taxonomy" id="2686357"/>
    <lineage>
        <taxon>Bacteria</taxon>
        <taxon>Pseudomonadati</taxon>
        <taxon>Bacteroidota</taxon>
        <taxon>Bacteroidia</taxon>
        <taxon>Marinilabiliales</taxon>
        <taxon>Marinifilaceae</taxon>
        <taxon>Labilibaculum</taxon>
    </lineage>
</organism>
<feature type="domain" description="DUF7768" evidence="1">
    <location>
        <begin position="3"/>
        <end position="96"/>
    </location>
</feature>
<dbReference type="Proteomes" id="UP000462449">
    <property type="component" value="Unassembled WGS sequence"/>
</dbReference>
<dbReference type="Proteomes" id="UP000285951">
    <property type="component" value="Unassembled WGS sequence"/>
</dbReference>
<dbReference type="OrthoDB" id="9796022at2"/>
<protein>
    <submittedName>
        <fullName evidence="2">DUF4406 domain-containing protein</fullName>
    </submittedName>
</protein>
<name>A0A7M4D2D1_9BACT</name>
<sequence>MYKIFISGPYTKGDVALNVKKAMDVSNILMERDYAPYCPHLTHFLHMNNQQPYEKWLELDCQFLVLCDAIYRLDGESNGADKEVKLAKERCIPVFYSLEDLYNHFEKTKGA</sequence>
<dbReference type="EMBL" id="WOTW01000004">
    <property type="protein sequence ID" value="MUP36810.1"/>
    <property type="molecule type" value="Genomic_DNA"/>
</dbReference>
<accession>A0A7M4D2D1</accession>
<evidence type="ECO:0000313" key="2">
    <source>
        <dbReference type="EMBL" id="MUP36810.1"/>
    </source>
</evidence>
<dbReference type="RefSeq" id="WP_156194712.1">
    <property type="nucleotide sequence ID" value="NZ_QTZN02000004.1"/>
</dbReference>
<comment type="caution">
    <text evidence="2">The sequence shown here is derived from an EMBL/GenBank/DDBJ whole genome shotgun (WGS) entry which is preliminary data.</text>
</comment>
<dbReference type="Pfam" id="PF24963">
    <property type="entry name" value="DUF7768"/>
    <property type="match status" value="1"/>
</dbReference>
<evidence type="ECO:0000313" key="4">
    <source>
        <dbReference type="Proteomes" id="UP000285951"/>
    </source>
</evidence>
<dbReference type="InterPro" id="IPR056670">
    <property type="entry name" value="DUF7768"/>
</dbReference>
<gene>
    <name evidence="3" type="ORF">DWB62_003180</name>
    <name evidence="2" type="ORF">GNY23_03180</name>
</gene>
<evidence type="ECO:0000313" key="5">
    <source>
        <dbReference type="Proteomes" id="UP000462449"/>
    </source>
</evidence>
<dbReference type="SUPFAM" id="SSF52309">
    <property type="entry name" value="N-(deoxy)ribosyltransferase-like"/>
    <property type="match status" value="1"/>
</dbReference>
<evidence type="ECO:0000259" key="1">
    <source>
        <dbReference type="Pfam" id="PF24963"/>
    </source>
</evidence>
<dbReference type="AlphaFoldDB" id="A0A7M4D2D1"/>
<reference evidence="3 4" key="1">
    <citation type="submission" date="2019-11" db="EMBL/GenBank/DDBJ databases">
        <title>Draft genome sequence of Labilibaculum sp. strain SYP isolated from Black Sea.</title>
        <authorList>
            <person name="Yadav S."/>
            <person name="Villanueva L."/>
        </authorList>
    </citation>
    <scope>NUCLEOTIDE SEQUENCE [LARGE SCALE GENOMIC DNA]</scope>
    <source>
        <strain evidence="3 4">44</strain>
    </source>
</reference>